<reference evidence="1" key="1">
    <citation type="submission" date="2021-03" db="EMBL/GenBank/DDBJ databases">
        <title>Acanthopleuribacteraceae sp. M133.</title>
        <authorList>
            <person name="Wang G."/>
        </authorList>
    </citation>
    <scope>NUCLEOTIDE SEQUENCE</scope>
    <source>
        <strain evidence="1">M133</strain>
    </source>
</reference>
<dbReference type="Proteomes" id="UP000663929">
    <property type="component" value="Chromosome"/>
</dbReference>
<dbReference type="PANTHER" id="PTHR47197:SF3">
    <property type="entry name" value="DIHYDRO-HEME D1 DEHYDROGENASE"/>
    <property type="match status" value="1"/>
</dbReference>
<dbReference type="AlphaFoldDB" id="A0A8A4TY64"/>
<dbReference type="KEGG" id="scor:J3U87_32770"/>
<dbReference type="PANTHER" id="PTHR47197">
    <property type="entry name" value="PROTEIN NIRF"/>
    <property type="match status" value="1"/>
</dbReference>
<gene>
    <name evidence="1" type="ORF">J3U87_32770</name>
</gene>
<protein>
    <recommendedName>
        <fullName evidence="3">Protein NirF</fullName>
    </recommendedName>
</protein>
<dbReference type="Pfam" id="PF02239">
    <property type="entry name" value="Cytochrom_D1"/>
    <property type="match status" value="1"/>
</dbReference>
<dbReference type="InterPro" id="IPR011048">
    <property type="entry name" value="Haem_d1_sf"/>
</dbReference>
<proteinExistence type="predicted"/>
<organism evidence="1 2">
    <name type="scientific">Sulfidibacter corallicola</name>
    <dbReference type="NCBI Taxonomy" id="2818388"/>
    <lineage>
        <taxon>Bacteria</taxon>
        <taxon>Pseudomonadati</taxon>
        <taxon>Acidobacteriota</taxon>
        <taxon>Holophagae</taxon>
        <taxon>Acanthopleuribacterales</taxon>
        <taxon>Acanthopleuribacteraceae</taxon>
        <taxon>Sulfidibacter</taxon>
    </lineage>
</organism>
<dbReference type="InterPro" id="IPR003143">
    <property type="entry name" value="Cyt_cd1_C_sf"/>
</dbReference>
<evidence type="ECO:0000313" key="1">
    <source>
        <dbReference type="EMBL" id="QTD54433.1"/>
    </source>
</evidence>
<accession>A0A8A4TY64</accession>
<evidence type="ECO:0000313" key="2">
    <source>
        <dbReference type="Proteomes" id="UP000663929"/>
    </source>
</evidence>
<dbReference type="EMBL" id="CP071793">
    <property type="protein sequence ID" value="QTD54433.1"/>
    <property type="molecule type" value="Genomic_DNA"/>
</dbReference>
<dbReference type="CDD" id="cd20778">
    <property type="entry name" value="8prop_hemeD1_NirF"/>
    <property type="match status" value="1"/>
</dbReference>
<dbReference type="Gene3D" id="2.140.10.20">
    <property type="entry name" value="C-terminal (heme d1) domain of cytochrome cd1-nitrite reductase"/>
    <property type="match status" value="1"/>
</dbReference>
<sequence>MPAWRDELSVAEAEFLAERLIAGLPEPEFREAEATVAPLGLRGTGDLGCIIERASGTVVIVETTTNSILGEVTGLGDLSHASIVFSRDQRYAYVFGRDGGLTKIDLLGRRIVRRVIQGGNSIGGAISQDGKWVAVSNYEPGGVRIFDSDTLDLVADVPATGGSKTVGLVEAPDHRFVWSLFDSDEIWVARFRGPGDLTIHKFTEIGAKPYDAMITPDGRHYVAGLFGEDGMALIDLWDLESGVRRVVDEQGRGDEKLPVYKMPHLEGWAMTNAHSYLPAVGRNRVLCLDGTGFKVFDRVDVHGRPVFVVAAPDGRRLWVNFAYPDNGVVQVIDTQSRRVVKRLEPGPGVMHMEFTPKGERIWISVRDANKVEIYDAYAMTKVGELPVTKPSGIFFTHRAGQLGK</sequence>
<evidence type="ECO:0008006" key="3">
    <source>
        <dbReference type="Google" id="ProtNLM"/>
    </source>
</evidence>
<dbReference type="InterPro" id="IPR051200">
    <property type="entry name" value="Host-pathogen_enzymatic-act"/>
</dbReference>
<name>A0A8A4TY64_SULCO</name>
<keyword evidence="2" id="KW-1185">Reference proteome</keyword>
<dbReference type="SUPFAM" id="SSF51004">
    <property type="entry name" value="C-terminal (heme d1) domain of cytochrome cd1-nitrite reductase"/>
    <property type="match status" value="1"/>
</dbReference>